<dbReference type="PROSITE" id="PS50267">
    <property type="entry name" value="NA_NEUROTRAN_SYMP_3"/>
    <property type="match status" value="1"/>
</dbReference>
<dbReference type="EMBL" id="BHEO01000008">
    <property type="protein sequence ID" value="GBU05607.1"/>
    <property type="molecule type" value="Genomic_DNA"/>
</dbReference>
<evidence type="ECO:0000256" key="6">
    <source>
        <dbReference type="SAM" id="Phobius"/>
    </source>
</evidence>
<proteinExistence type="predicted"/>
<feature type="transmembrane region" description="Helical" evidence="6">
    <location>
        <begin position="297"/>
        <end position="320"/>
    </location>
</feature>
<reference evidence="8 9" key="2">
    <citation type="submission" date="2019-03" db="EMBL/GenBank/DDBJ databases">
        <title>Genomic Encyclopedia of Type Strains, Phase IV (KMG-IV): sequencing the most valuable type-strain genomes for metagenomic binning, comparative biology and taxonomic classification.</title>
        <authorList>
            <person name="Goeker M."/>
        </authorList>
    </citation>
    <scope>NUCLEOTIDE SEQUENCE [LARGE SCALE GENOMIC DNA]</scope>
    <source>
        <strain evidence="8 9">DSM 103426</strain>
    </source>
</reference>
<dbReference type="Proteomes" id="UP000294613">
    <property type="component" value="Unassembled WGS sequence"/>
</dbReference>
<dbReference type="PANTHER" id="PTHR42948:SF1">
    <property type="entry name" value="TRANSPORTER"/>
    <property type="match status" value="1"/>
</dbReference>
<feature type="transmembrane region" description="Helical" evidence="6">
    <location>
        <begin position="366"/>
        <end position="390"/>
    </location>
</feature>
<dbReference type="Gene3D" id="1.10.4160.10">
    <property type="entry name" value="Hydantoin permease"/>
    <property type="match status" value="1"/>
</dbReference>
<evidence type="ECO:0000256" key="2">
    <source>
        <dbReference type="ARBA" id="ARBA00022448"/>
    </source>
</evidence>
<feature type="transmembrane region" description="Helical" evidence="6">
    <location>
        <begin position="341"/>
        <end position="360"/>
    </location>
</feature>
<evidence type="ECO:0000313" key="7">
    <source>
        <dbReference type="EMBL" id="GBU05607.1"/>
    </source>
</evidence>
<evidence type="ECO:0000313" key="9">
    <source>
        <dbReference type="Proteomes" id="UP000294613"/>
    </source>
</evidence>
<evidence type="ECO:0000313" key="10">
    <source>
        <dbReference type="Proteomes" id="UP000702954"/>
    </source>
</evidence>
<dbReference type="SUPFAM" id="SSF161070">
    <property type="entry name" value="SNF-like"/>
    <property type="match status" value="1"/>
</dbReference>
<keyword evidence="2" id="KW-0813">Transport</keyword>
<evidence type="ECO:0000256" key="5">
    <source>
        <dbReference type="ARBA" id="ARBA00023136"/>
    </source>
</evidence>
<sequence length="437" mass="47257">MEKREKFTSRMGFVMACIGSAIGLGNIWMFPYRLGAYGGAAFLIPYFLFVLILGTTGLITEFAFGRAFGGGSMTGISEVFRERTWKGGKIVGMLPAIGLLGIFMFYNVVVGWILKYLVMSGTGKLAKVDKNTYFTEFAGSAASIPWDAVAIFLTVLVICAGVVKGIERISKIIMPALFLIFIVLIFQSLSLPGAMEGVKFLLQPKWEYLLKADTWVMALGQAFFTVSINGCGMVVYGSYLKKEYDIPHLAVSTAVLDTLAAVLASFVIMPAVFAFGLDAKSGPPLLFMTMPVIFEKMPGGTILAVIFFISLLCAAISSSINMLEGVVEAILSHSKLTRKKAVILVGVITFVLSVPLNLSMTTFDQFTNLITVVISPLMALLVLIVFYYLHDGEKALAAINEGAGKPLGKRFLAFAKYVFVIVTILVVILGIVYGGIG</sequence>
<dbReference type="PANTHER" id="PTHR42948">
    <property type="entry name" value="TRANSPORTER"/>
    <property type="match status" value="1"/>
</dbReference>
<comment type="caution">
    <text evidence="8">The sequence shown here is derived from an EMBL/GenBank/DDBJ whole genome shotgun (WGS) entry which is preliminary data.</text>
</comment>
<name>A0A4R3JNK0_9FIRM</name>
<feature type="transmembrane region" description="Helical" evidence="6">
    <location>
        <begin position="249"/>
        <end position="277"/>
    </location>
</feature>
<feature type="transmembrane region" description="Helical" evidence="6">
    <location>
        <begin position="411"/>
        <end position="436"/>
    </location>
</feature>
<dbReference type="InterPro" id="IPR047218">
    <property type="entry name" value="YocR/YhdH-like"/>
</dbReference>
<feature type="transmembrane region" description="Helical" evidence="6">
    <location>
        <begin position="144"/>
        <end position="163"/>
    </location>
</feature>
<evidence type="ECO:0000256" key="1">
    <source>
        <dbReference type="ARBA" id="ARBA00004141"/>
    </source>
</evidence>
<keyword evidence="4 6" id="KW-1133">Transmembrane helix</keyword>
<dbReference type="InterPro" id="IPR037272">
    <property type="entry name" value="SNS_sf"/>
</dbReference>
<feature type="transmembrane region" description="Helical" evidence="6">
    <location>
        <begin position="43"/>
        <end position="69"/>
    </location>
</feature>
<reference evidence="7 10" key="1">
    <citation type="journal article" date="2018" name="Int. J. Syst. Evol. Microbiol.">
        <title>Draft Genome Sequence of Faecalimonas umbilicata JCM 30896T, an Acetate-Producing Bacterium Isolated from Human Feces.</title>
        <authorList>
            <person name="Sakamoto M."/>
            <person name="Ikeyama N."/>
            <person name="Yuki M."/>
            <person name="Ohkuma M."/>
        </authorList>
    </citation>
    <scope>NUCLEOTIDE SEQUENCE [LARGE SCALE GENOMIC DNA]</scope>
    <source>
        <strain evidence="7 10">EGH7</strain>
    </source>
</reference>
<dbReference type="PRINTS" id="PR00176">
    <property type="entry name" value="NANEUSMPORT"/>
</dbReference>
<protein>
    <submittedName>
        <fullName evidence="8">NSS family neurotransmitter:Na+ symporter</fullName>
    </submittedName>
    <submittedName>
        <fullName evidence="7">Sodium-dependent transporter</fullName>
    </submittedName>
</protein>
<keyword evidence="5 6" id="KW-0472">Membrane</keyword>
<dbReference type="NCBIfam" id="NF037979">
    <property type="entry name" value="Na_transp"/>
    <property type="match status" value="1"/>
</dbReference>
<dbReference type="Pfam" id="PF00209">
    <property type="entry name" value="SNF"/>
    <property type="match status" value="2"/>
</dbReference>
<dbReference type="GO" id="GO:0016020">
    <property type="term" value="C:membrane"/>
    <property type="evidence" value="ECO:0007669"/>
    <property type="project" value="UniProtKB-SubCell"/>
</dbReference>
<feature type="transmembrane region" description="Helical" evidence="6">
    <location>
        <begin position="12"/>
        <end position="31"/>
    </location>
</feature>
<comment type="subcellular location">
    <subcellularLocation>
        <location evidence="1">Membrane</location>
        <topology evidence="1">Multi-pass membrane protein</topology>
    </subcellularLocation>
</comment>
<dbReference type="RefSeq" id="WP_116441903.1">
    <property type="nucleotide sequence ID" value="NZ_BHEO01000008.1"/>
</dbReference>
<keyword evidence="10" id="KW-1185">Reference proteome</keyword>
<gene>
    <name evidence="8" type="ORF">EDD74_11150</name>
    <name evidence="7" type="ORF">FAEUMB_21480</name>
</gene>
<dbReference type="CDD" id="cd10336">
    <property type="entry name" value="SLC6sbd_Tyt1-Like"/>
    <property type="match status" value="1"/>
</dbReference>
<feature type="transmembrane region" description="Helical" evidence="6">
    <location>
        <begin position="215"/>
        <end position="237"/>
    </location>
</feature>
<dbReference type="Proteomes" id="UP000702954">
    <property type="component" value="Unassembled WGS sequence"/>
</dbReference>
<evidence type="ECO:0000256" key="4">
    <source>
        <dbReference type="ARBA" id="ARBA00022989"/>
    </source>
</evidence>
<accession>A0A4R3JNK0</accession>
<organism evidence="8 9">
    <name type="scientific">Faecalimonas umbilicata</name>
    <dbReference type="NCBI Taxonomy" id="1912855"/>
    <lineage>
        <taxon>Bacteria</taxon>
        <taxon>Bacillati</taxon>
        <taxon>Bacillota</taxon>
        <taxon>Clostridia</taxon>
        <taxon>Lachnospirales</taxon>
        <taxon>Lachnospiraceae</taxon>
        <taxon>Faecalimonas</taxon>
    </lineage>
</organism>
<evidence type="ECO:0000256" key="3">
    <source>
        <dbReference type="ARBA" id="ARBA00022692"/>
    </source>
</evidence>
<evidence type="ECO:0000313" key="8">
    <source>
        <dbReference type="EMBL" id="TCS68105.1"/>
    </source>
</evidence>
<dbReference type="AlphaFoldDB" id="A0A4R3JNK0"/>
<dbReference type="EMBL" id="SLZV01000011">
    <property type="protein sequence ID" value="TCS68105.1"/>
    <property type="molecule type" value="Genomic_DNA"/>
</dbReference>
<dbReference type="InterPro" id="IPR000175">
    <property type="entry name" value="Na/ntran_symport"/>
</dbReference>
<feature type="transmembrane region" description="Helical" evidence="6">
    <location>
        <begin position="175"/>
        <end position="195"/>
    </location>
</feature>
<feature type="transmembrane region" description="Helical" evidence="6">
    <location>
        <begin position="90"/>
        <end position="114"/>
    </location>
</feature>
<keyword evidence="3 6" id="KW-0812">Transmembrane</keyword>